<evidence type="ECO:0000313" key="2">
    <source>
        <dbReference type="Proteomes" id="UP001497744"/>
    </source>
</evidence>
<reference evidence="1 2" key="1">
    <citation type="submission" date="2021-06" db="EMBL/GenBank/DDBJ databases">
        <title>Genome sequence of Babesia caballi.</title>
        <authorList>
            <person name="Yamagishi J."/>
            <person name="Kidaka T."/>
            <person name="Ochi A."/>
        </authorList>
    </citation>
    <scope>NUCLEOTIDE SEQUENCE [LARGE SCALE GENOMIC DNA]</scope>
    <source>
        <strain evidence="1">USDA-D6B2</strain>
    </source>
</reference>
<organism evidence="1 2">
    <name type="scientific">Babesia caballi</name>
    <dbReference type="NCBI Taxonomy" id="5871"/>
    <lineage>
        <taxon>Eukaryota</taxon>
        <taxon>Sar</taxon>
        <taxon>Alveolata</taxon>
        <taxon>Apicomplexa</taxon>
        <taxon>Aconoidasida</taxon>
        <taxon>Piroplasmida</taxon>
        <taxon>Babesiidae</taxon>
        <taxon>Babesia</taxon>
    </lineage>
</organism>
<sequence length="173" mass="18289">MSRQKGAHNSAKAAEVEAVGATGHGSGARVAGEGGSDGAGGLDVVYGVSYVVVTNAIEVGEGVLIIKILIVPQGLNVFFETLVIGELLPRPRYVGRSRTRIRRTPPVEVRQSNVKERQDGQENNGTFLTLSSLETLPLGVGLVGGFGGKTCENARSRGNKLLKTRGQFANERF</sequence>
<dbReference type="Proteomes" id="UP001497744">
    <property type="component" value="Unassembled WGS sequence"/>
</dbReference>
<name>A0AAV4LYJ3_BABCB</name>
<proteinExistence type="predicted"/>
<protein>
    <submittedName>
        <fullName evidence="1">Uncharacterized protein</fullName>
    </submittedName>
</protein>
<dbReference type="AlphaFoldDB" id="A0AAV4LYJ3"/>
<gene>
    <name evidence="1" type="ORF">BcabD6B2_41150</name>
</gene>
<dbReference type="EMBL" id="BPLF01000003">
    <property type="protein sequence ID" value="GIX64680.1"/>
    <property type="molecule type" value="Genomic_DNA"/>
</dbReference>
<comment type="caution">
    <text evidence="1">The sequence shown here is derived from an EMBL/GenBank/DDBJ whole genome shotgun (WGS) entry which is preliminary data.</text>
</comment>
<accession>A0AAV4LYJ3</accession>
<dbReference type="GeneID" id="94196161"/>
<dbReference type="RefSeq" id="XP_067716749.1">
    <property type="nucleotide sequence ID" value="XM_067860648.1"/>
</dbReference>
<evidence type="ECO:0000313" key="1">
    <source>
        <dbReference type="EMBL" id="GIX64680.1"/>
    </source>
</evidence>
<keyword evidence="2" id="KW-1185">Reference proteome</keyword>